<evidence type="ECO:0000256" key="1">
    <source>
        <dbReference type="SAM" id="SignalP"/>
    </source>
</evidence>
<feature type="chain" id="PRO_5032749319" evidence="1">
    <location>
        <begin position="27"/>
        <end position="141"/>
    </location>
</feature>
<organism evidence="2 3">
    <name type="scientific">Chelatococcus caeni</name>
    <dbReference type="NCBI Taxonomy" id="1348468"/>
    <lineage>
        <taxon>Bacteria</taxon>
        <taxon>Pseudomonadati</taxon>
        <taxon>Pseudomonadota</taxon>
        <taxon>Alphaproteobacteria</taxon>
        <taxon>Hyphomicrobiales</taxon>
        <taxon>Chelatococcaceae</taxon>
        <taxon>Chelatococcus</taxon>
    </lineage>
</organism>
<gene>
    <name evidence="2" type="ORF">GGR16_000799</name>
</gene>
<evidence type="ECO:0000313" key="2">
    <source>
        <dbReference type="EMBL" id="MBB4015793.1"/>
    </source>
</evidence>
<comment type="caution">
    <text evidence="2">The sequence shown here is derived from an EMBL/GenBank/DDBJ whole genome shotgun (WGS) entry which is preliminary data.</text>
</comment>
<dbReference type="RefSeq" id="WP_026014915.1">
    <property type="nucleotide sequence ID" value="NZ_JACIEN010000001.1"/>
</dbReference>
<dbReference type="EMBL" id="JACIEN010000001">
    <property type="protein sequence ID" value="MBB4015793.1"/>
    <property type="molecule type" value="Genomic_DNA"/>
</dbReference>
<dbReference type="AlphaFoldDB" id="A0A840BT81"/>
<reference evidence="2 3" key="1">
    <citation type="submission" date="2020-08" db="EMBL/GenBank/DDBJ databases">
        <title>Genomic Encyclopedia of Type Strains, Phase IV (KMG-IV): sequencing the most valuable type-strain genomes for metagenomic binning, comparative biology and taxonomic classification.</title>
        <authorList>
            <person name="Goeker M."/>
        </authorList>
    </citation>
    <scope>NUCLEOTIDE SEQUENCE [LARGE SCALE GENOMIC DNA]</scope>
    <source>
        <strain evidence="2 3">DSM 103737</strain>
    </source>
</reference>
<name>A0A840BT81_9HYPH</name>
<sequence>MRTAGAMGIAALALSFIATASAPARAGAEERLAAYQGAWLAKGLDCAEVYVSSAKGMSFRQPTDLFAPAFVISGDRLTTPGAACQIRSVRPSGDRQEFALDCVNAVAGQEMRVLMATFPDGSLKRFLNPEDTIGSAYFRCP</sequence>
<accession>A0A840BT81</accession>
<dbReference type="Proteomes" id="UP000577362">
    <property type="component" value="Unassembled WGS sequence"/>
</dbReference>
<evidence type="ECO:0000313" key="3">
    <source>
        <dbReference type="Proteomes" id="UP000577362"/>
    </source>
</evidence>
<protein>
    <submittedName>
        <fullName evidence="2">Uncharacterized protein</fullName>
    </submittedName>
</protein>
<keyword evidence="3" id="KW-1185">Reference proteome</keyword>
<proteinExistence type="predicted"/>
<keyword evidence="1" id="KW-0732">Signal</keyword>
<feature type="signal peptide" evidence="1">
    <location>
        <begin position="1"/>
        <end position="26"/>
    </location>
</feature>